<proteinExistence type="predicted"/>
<dbReference type="SUPFAM" id="SSF49854">
    <property type="entry name" value="Spermadhesin, CUB domain"/>
    <property type="match status" value="1"/>
</dbReference>
<comment type="caution">
    <text evidence="3">Lacks conserved residue(s) required for the propagation of feature annotation.</text>
</comment>
<evidence type="ECO:0000259" key="5">
    <source>
        <dbReference type="PROSITE" id="PS01180"/>
    </source>
</evidence>
<name>A0A226DHT0_FOLCA</name>
<evidence type="ECO:0000256" key="3">
    <source>
        <dbReference type="PROSITE-ProRule" id="PRU00059"/>
    </source>
</evidence>
<keyword evidence="2" id="KW-1015">Disulfide bond</keyword>
<dbReference type="EMBL" id="LNIX01000019">
    <property type="protein sequence ID" value="OXA44729.1"/>
    <property type="molecule type" value="Genomic_DNA"/>
</dbReference>
<dbReference type="PROSITE" id="PS01180">
    <property type="entry name" value="CUB"/>
    <property type="match status" value="1"/>
</dbReference>
<evidence type="ECO:0000256" key="1">
    <source>
        <dbReference type="ARBA" id="ARBA00022737"/>
    </source>
</evidence>
<dbReference type="Pfam" id="PF00431">
    <property type="entry name" value="CUB"/>
    <property type="match status" value="1"/>
</dbReference>
<dbReference type="InterPro" id="IPR035914">
    <property type="entry name" value="Sperma_CUB_dom_sf"/>
</dbReference>
<evidence type="ECO:0000256" key="2">
    <source>
        <dbReference type="ARBA" id="ARBA00023157"/>
    </source>
</evidence>
<dbReference type="PANTHER" id="PTHR24251">
    <property type="entry name" value="OVOCHYMASE-RELATED"/>
    <property type="match status" value="1"/>
</dbReference>
<dbReference type="CDD" id="cd00041">
    <property type="entry name" value="CUB"/>
    <property type="match status" value="1"/>
</dbReference>
<feature type="chain" id="PRO_5012827402" evidence="4">
    <location>
        <begin position="22"/>
        <end position="242"/>
    </location>
</feature>
<dbReference type="Gene3D" id="2.60.120.290">
    <property type="entry name" value="Spermadhesin, CUB domain"/>
    <property type="match status" value="1"/>
</dbReference>
<keyword evidence="1" id="KW-0677">Repeat</keyword>
<comment type="caution">
    <text evidence="6">The sequence shown here is derived from an EMBL/GenBank/DDBJ whole genome shotgun (WGS) entry which is preliminary data.</text>
</comment>
<accession>A0A226DHT0</accession>
<protein>
    <submittedName>
        <fullName evidence="6">Bone morphogenetic protein 1</fullName>
    </submittedName>
</protein>
<keyword evidence="4" id="KW-0732">Signal</keyword>
<sequence>MNSHIVVIISLLVITASVTTCGGLIDSSSATINFQAGGSIRADMRCVWMVQTPSVNNRFTLTSGLGGDDGIYVATYNYGNIGRQQKISIVGQNYTIPAHHLIITLSVGHSPTRGFSLSFFSSGLAFYDALTGYADLTTTSGNYVYPQNGENYKNNEDAVFFIVPAVPAQPTLRFIYVDLESDLNCVYDYVTIYTWFDNDYKQVARVCGETLPPTVTFVEGAGLVTFRSDGYMNRRGFKFEWA</sequence>
<dbReference type="Proteomes" id="UP000198287">
    <property type="component" value="Unassembled WGS sequence"/>
</dbReference>
<evidence type="ECO:0000313" key="7">
    <source>
        <dbReference type="Proteomes" id="UP000198287"/>
    </source>
</evidence>
<evidence type="ECO:0000256" key="4">
    <source>
        <dbReference type="SAM" id="SignalP"/>
    </source>
</evidence>
<dbReference type="InterPro" id="IPR000859">
    <property type="entry name" value="CUB_dom"/>
</dbReference>
<dbReference type="AlphaFoldDB" id="A0A226DHT0"/>
<dbReference type="SMART" id="SM00042">
    <property type="entry name" value="CUB"/>
    <property type="match status" value="1"/>
</dbReference>
<dbReference type="OrthoDB" id="10009301at2759"/>
<feature type="domain" description="CUB" evidence="5">
    <location>
        <begin position="132"/>
        <end position="242"/>
    </location>
</feature>
<gene>
    <name evidence="6" type="ORF">Fcan01_20813</name>
</gene>
<organism evidence="6 7">
    <name type="scientific">Folsomia candida</name>
    <name type="common">Springtail</name>
    <dbReference type="NCBI Taxonomy" id="158441"/>
    <lineage>
        <taxon>Eukaryota</taxon>
        <taxon>Metazoa</taxon>
        <taxon>Ecdysozoa</taxon>
        <taxon>Arthropoda</taxon>
        <taxon>Hexapoda</taxon>
        <taxon>Collembola</taxon>
        <taxon>Entomobryomorpha</taxon>
        <taxon>Isotomoidea</taxon>
        <taxon>Isotomidae</taxon>
        <taxon>Proisotominae</taxon>
        <taxon>Folsomia</taxon>
    </lineage>
</organism>
<keyword evidence="7" id="KW-1185">Reference proteome</keyword>
<feature type="signal peptide" evidence="4">
    <location>
        <begin position="1"/>
        <end position="21"/>
    </location>
</feature>
<evidence type="ECO:0000313" key="6">
    <source>
        <dbReference type="EMBL" id="OXA44729.1"/>
    </source>
</evidence>
<reference evidence="6 7" key="1">
    <citation type="submission" date="2015-12" db="EMBL/GenBank/DDBJ databases">
        <title>The genome of Folsomia candida.</title>
        <authorList>
            <person name="Faddeeva A."/>
            <person name="Derks M.F."/>
            <person name="Anvar Y."/>
            <person name="Smit S."/>
            <person name="Van Straalen N."/>
            <person name="Roelofs D."/>
        </authorList>
    </citation>
    <scope>NUCLEOTIDE SEQUENCE [LARGE SCALE GENOMIC DNA]</scope>
    <source>
        <strain evidence="6 7">VU population</strain>
        <tissue evidence="6">Whole body</tissue>
    </source>
</reference>